<evidence type="ECO:0000256" key="1">
    <source>
        <dbReference type="ARBA" id="ARBA00008950"/>
    </source>
</evidence>
<dbReference type="Gene3D" id="3.60.21.10">
    <property type="match status" value="1"/>
</dbReference>
<dbReference type="GO" id="GO:0005737">
    <property type="term" value="C:cytoplasm"/>
    <property type="evidence" value="ECO:0007669"/>
    <property type="project" value="TreeGrafter"/>
</dbReference>
<keyword evidence="2" id="KW-0479">Metal-binding</keyword>
<dbReference type="RefSeq" id="WP_073073586.1">
    <property type="nucleotide sequence ID" value="NZ_FQXN01000005.1"/>
</dbReference>
<dbReference type="InterPro" id="IPR011152">
    <property type="entry name" value="Pesterase_MJ0912"/>
</dbReference>
<dbReference type="InterPro" id="IPR000979">
    <property type="entry name" value="Phosphodiesterase_MJ0936/Vps29"/>
</dbReference>
<evidence type="ECO:0000256" key="2">
    <source>
        <dbReference type="RuleBase" id="RU362039"/>
    </source>
</evidence>
<dbReference type="GO" id="GO:0046872">
    <property type="term" value="F:metal ion binding"/>
    <property type="evidence" value="ECO:0007669"/>
    <property type="project" value="UniProtKB-KW"/>
</dbReference>
<dbReference type="GO" id="GO:0016791">
    <property type="term" value="F:phosphatase activity"/>
    <property type="evidence" value="ECO:0007669"/>
    <property type="project" value="TreeGrafter"/>
</dbReference>
<accession>A0A1M5TP14</accession>
<evidence type="ECO:0000259" key="3">
    <source>
        <dbReference type="Pfam" id="PF12850"/>
    </source>
</evidence>
<comment type="similarity">
    <text evidence="1 2">Belongs to the metallophosphoesterase superfamily. YfcE family.</text>
</comment>
<reference evidence="5" key="1">
    <citation type="submission" date="2016-11" db="EMBL/GenBank/DDBJ databases">
        <authorList>
            <person name="Varghese N."/>
            <person name="Submissions S."/>
        </authorList>
    </citation>
    <scope>NUCLEOTIDE SEQUENCE [LARGE SCALE GENOMIC DNA]</scope>
    <source>
        <strain evidence="5">DSM 15807</strain>
    </source>
</reference>
<gene>
    <name evidence="4" type="ORF">SAMN02745199_1435</name>
</gene>
<comment type="cofactor">
    <cofactor evidence="2">
        <name>a divalent metal cation</name>
        <dbReference type="ChEBI" id="CHEBI:60240"/>
    </cofactor>
</comment>
<proteinExistence type="inferred from homology"/>
<dbReference type="Proteomes" id="UP000242592">
    <property type="component" value="Unassembled WGS sequence"/>
</dbReference>
<dbReference type="InterPro" id="IPR050126">
    <property type="entry name" value="Ap4A_hydrolase"/>
</dbReference>
<dbReference type="STRING" id="1123380.SAMN02745199_1435"/>
<dbReference type="PIRSF" id="PIRSF000883">
    <property type="entry name" value="Pesterase_MJ0912"/>
    <property type="match status" value="1"/>
</dbReference>
<dbReference type="PANTHER" id="PTHR42850">
    <property type="entry name" value="METALLOPHOSPHOESTERASE"/>
    <property type="match status" value="1"/>
</dbReference>
<feature type="domain" description="Calcineurin-like phosphoesterase" evidence="3">
    <location>
        <begin position="3"/>
        <end position="202"/>
    </location>
</feature>
<dbReference type="InterPro" id="IPR024654">
    <property type="entry name" value="Calcineurin-like_PHP_lpxH"/>
</dbReference>
<dbReference type="SUPFAM" id="SSF56300">
    <property type="entry name" value="Metallo-dependent phosphatases"/>
    <property type="match status" value="1"/>
</dbReference>
<dbReference type="AlphaFoldDB" id="A0A1M5TP14"/>
<dbReference type="OrthoDB" id="9800565at2"/>
<sequence length="258" mass="29029">MKKVAFISDIHSNLEAFESVLKDIEKENVEQIYCLGDLVGYGPNPNEVIETIKYKNIITVLGNYDEAVGFEKDNCGCSYNSGRETEVGDESLFWTIKTVSIENKNFLRNLPKKLSIEIEGVKFFLVHGSPLNPLLEYVKPNTDPERLKTIVRSVKENVIINGHTHLVMAKHVLGKTILNPGSVGRTKNGKPGATYMILTVNNGVFEYSFKFIEYNVRKTVEKIIKVGLPVELATVLSLGETFDMGEGKNKKKDYFFKV</sequence>
<dbReference type="EC" id="3.1.4.-" evidence="2"/>
<dbReference type="Pfam" id="PF12850">
    <property type="entry name" value="Metallophos_2"/>
    <property type="match status" value="1"/>
</dbReference>
<evidence type="ECO:0000313" key="4">
    <source>
        <dbReference type="EMBL" id="SHH52545.1"/>
    </source>
</evidence>
<dbReference type="NCBIfam" id="TIGR00040">
    <property type="entry name" value="yfcE"/>
    <property type="match status" value="1"/>
</dbReference>
<dbReference type="InterPro" id="IPR029052">
    <property type="entry name" value="Metallo-depent_PP-like"/>
</dbReference>
<organism evidence="4 5">
    <name type="scientific">Thermosipho atlanticus DSM 15807</name>
    <dbReference type="NCBI Taxonomy" id="1123380"/>
    <lineage>
        <taxon>Bacteria</taxon>
        <taxon>Thermotogati</taxon>
        <taxon>Thermotogota</taxon>
        <taxon>Thermotogae</taxon>
        <taxon>Thermotogales</taxon>
        <taxon>Fervidobacteriaceae</taxon>
        <taxon>Thermosipho</taxon>
    </lineage>
</organism>
<name>A0A1M5TP14_9BACT</name>
<dbReference type="EMBL" id="FQXN01000005">
    <property type="protein sequence ID" value="SHH52545.1"/>
    <property type="molecule type" value="Genomic_DNA"/>
</dbReference>
<protein>
    <recommendedName>
        <fullName evidence="2">Phosphoesterase</fullName>
        <ecNumber evidence="2">3.1.4.-</ecNumber>
    </recommendedName>
</protein>
<evidence type="ECO:0000313" key="5">
    <source>
        <dbReference type="Proteomes" id="UP000242592"/>
    </source>
</evidence>
<dbReference type="PANTHER" id="PTHR42850:SF2">
    <property type="entry name" value="BLL5683 PROTEIN"/>
    <property type="match status" value="1"/>
</dbReference>
<keyword evidence="5" id="KW-1185">Reference proteome</keyword>